<evidence type="ECO:0000313" key="2">
    <source>
        <dbReference type="Proteomes" id="UP000233556"/>
    </source>
</evidence>
<gene>
    <name evidence="1" type="ORF">llap_19109</name>
</gene>
<accession>A0A2I0T9W1</accession>
<name>A0A2I0T9W1_LIMLA</name>
<reference evidence="2" key="1">
    <citation type="submission" date="2017-11" db="EMBL/GenBank/DDBJ databases">
        <authorList>
            <person name="Lima N.C."/>
            <person name="Parody-Merino A.M."/>
            <person name="Battley P.F."/>
            <person name="Fidler A.E."/>
            <person name="Prosdocimi F."/>
        </authorList>
    </citation>
    <scope>NUCLEOTIDE SEQUENCE [LARGE SCALE GENOMIC DNA]</scope>
</reference>
<proteinExistence type="predicted"/>
<dbReference type="AlphaFoldDB" id="A0A2I0T9W1"/>
<dbReference type="Proteomes" id="UP000233556">
    <property type="component" value="Unassembled WGS sequence"/>
</dbReference>
<evidence type="ECO:0000313" key="1">
    <source>
        <dbReference type="EMBL" id="PKU30587.1"/>
    </source>
</evidence>
<keyword evidence="2" id="KW-1185">Reference proteome</keyword>
<dbReference type="EMBL" id="KZ514383">
    <property type="protein sequence ID" value="PKU30587.1"/>
    <property type="molecule type" value="Genomic_DNA"/>
</dbReference>
<organism evidence="1 2">
    <name type="scientific">Limosa lapponica baueri</name>
    <dbReference type="NCBI Taxonomy" id="1758121"/>
    <lineage>
        <taxon>Eukaryota</taxon>
        <taxon>Metazoa</taxon>
        <taxon>Chordata</taxon>
        <taxon>Craniata</taxon>
        <taxon>Vertebrata</taxon>
        <taxon>Euteleostomi</taxon>
        <taxon>Archelosauria</taxon>
        <taxon>Archosauria</taxon>
        <taxon>Dinosauria</taxon>
        <taxon>Saurischia</taxon>
        <taxon>Theropoda</taxon>
        <taxon>Coelurosauria</taxon>
        <taxon>Aves</taxon>
        <taxon>Neognathae</taxon>
        <taxon>Neoaves</taxon>
        <taxon>Charadriiformes</taxon>
        <taxon>Scolopacidae</taxon>
        <taxon>Limosa</taxon>
    </lineage>
</organism>
<sequence>MKGQRHEVVEDIREPVQEQSQKVERNRFLVALTSGLLWDVLEDHSGHNFNYVSCKLFSHLALTALSRAWLSSVADNFQASPDPGAVICKADE</sequence>
<reference evidence="2" key="2">
    <citation type="submission" date="2017-12" db="EMBL/GenBank/DDBJ databases">
        <title>Genome sequence of the Bar-tailed Godwit (Limosa lapponica baueri).</title>
        <authorList>
            <person name="Lima N.C.B."/>
            <person name="Parody-Merino A.M."/>
            <person name="Battley P.F."/>
            <person name="Fidler A.E."/>
            <person name="Prosdocimi F."/>
        </authorList>
    </citation>
    <scope>NUCLEOTIDE SEQUENCE [LARGE SCALE GENOMIC DNA]</scope>
</reference>
<protein>
    <submittedName>
        <fullName evidence="1">Uncharacterized protein</fullName>
    </submittedName>
</protein>